<name>A0A5E9FWF5_9MICO</name>
<protein>
    <submittedName>
        <fullName evidence="1">Uncharacterized protein</fullName>
    </submittedName>
</protein>
<sequence length="34" mass="3224">MTKTAPITLAAIATDGAHFGVSAGSPAAAVRLVG</sequence>
<dbReference type="EMBL" id="FNIB01000002">
    <property type="protein sequence ID" value="SDM81128.1"/>
    <property type="molecule type" value="Genomic_DNA"/>
</dbReference>
<gene>
    <name evidence="1" type="ORF">SAMN05216368_102294</name>
</gene>
<dbReference type="Proteomes" id="UP000199639">
    <property type="component" value="Unassembled WGS sequence"/>
</dbReference>
<proteinExistence type="predicted"/>
<organism evidence="1 2">
    <name type="scientific">Cryobacterium flavum</name>
    <dbReference type="NCBI Taxonomy" id="1424659"/>
    <lineage>
        <taxon>Bacteria</taxon>
        <taxon>Bacillati</taxon>
        <taxon>Actinomycetota</taxon>
        <taxon>Actinomycetes</taxon>
        <taxon>Micrococcales</taxon>
        <taxon>Microbacteriaceae</taxon>
        <taxon>Cryobacterium</taxon>
    </lineage>
</organism>
<evidence type="ECO:0000313" key="2">
    <source>
        <dbReference type="Proteomes" id="UP000199639"/>
    </source>
</evidence>
<dbReference type="STRING" id="1424659.SAMN05216368_102294"/>
<accession>A0A5E9FWF5</accession>
<reference evidence="1 2" key="1">
    <citation type="submission" date="2016-10" db="EMBL/GenBank/DDBJ databases">
        <authorList>
            <person name="Varghese N."/>
            <person name="Submissions S."/>
        </authorList>
    </citation>
    <scope>NUCLEOTIDE SEQUENCE [LARGE SCALE GENOMIC DNA]</scope>
    <source>
        <strain evidence="1 2">CGMCC 1.11215</strain>
    </source>
</reference>
<evidence type="ECO:0000313" key="1">
    <source>
        <dbReference type="EMBL" id="SDM81128.1"/>
    </source>
</evidence>
<dbReference type="AlphaFoldDB" id="A0A5E9FWF5"/>